<proteinExistence type="predicted"/>
<feature type="region of interest" description="Disordered" evidence="1">
    <location>
        <begin position="30"/>
        <end position="56"/>
    </location>
</feature>
<reference evidence="2" key="2">
    <citation type="submission" date="2020-09" db="EMBL/GenBank/DDBJ databases">
        <authorList>
            <person name="Sun Q."/>
            <person name="Kim S."/>
        </authorList>
    </citation>
    <scope>NUCLEOTIDE SEQUENCE</scope>
    <source>
        <strain evidence="2">KCTC 42590</strain>
    </source>
</reference>
<organism evidence="2 3">
    <name type="scientific">Kordiimonas sediminis</name>
    <dbReference type="NCBI Taxonomy" id="1735581"/>
    <lineage>
        <taxon>Bacteria</taxon>
        <taxon>Pseudomonadati</taxon>
        <taxon>Pseudomonadota</taxon>
        <taxon>Alphaproteobacteria</taxon>
        <taxon>Kordiimonadales</taxon>
        <taxon>Kordiimonadaceae</taxon>
        <taxon>Kordiimonas</taxon>
    </lineage>
</organism>
<dbReference type="EMBL" id="BNCI01000001">
    <property type="protein sequence ID" value="GHF16482.1"/>
    <property type="molecule type" value="Genomic_DNA"/>
</dbReference>
<evidence type="ECO:0000256" key="1">
    <source>
        <dbReference type="SAM" id="MobiDB-lite"/>
    </source>
</evidence>
<reference evidence="2" key="1">
    <citation type="journal article" date="2014" name="Int. J. Syst. Evol. Microbiol.">
        <title>Complete genome sequence of Corynebacterium casei LMG S-19264T (=DSM 44701T), isolated from a smear-ripened cheese.</title>
        <authorList>
            <consortium name="US DOE Joint Genome Institute (JGI-PGF)"/>
            <person name="Walter F."/>
            <person name="Albersmeier A."/>
            <person name="Kalinowski J."/>
            <person name="Ruckert C."/>
        </authorList>
    </citation>
    <scope>NUCLEOTIDE SEQUENCE</scope>
    <source>
        <strain evidence="2">KCTC 42590</strain>
    </source>
</reference>
<gene>
    <name evidence="2" type="ORF">GCM10017044_08470</name>
</gene>
<sequence length="56" mass="6386">MNTLIDIALASEATDHTVVQTGGLMAAFGDHRHTDSRVPDACRRARRENRRRRRLN</sequence>
<keyword evidence="3" id="KW-1185">Reference proteome</keyword>
<protein>
    <submittedName>
        <fullName evidence="2">Uncharacterized protein</fullName>
    </submittedName>
</protein>
<evidence type="ECO:0000313" key="2">
    <source>
        <dbReference type="EMBL" id="GHF16482.1"/>
    </source>
</evidence>
<evidence type="ECO:0000313" key="3">
    <source>
        <dbReference type="Proteomes" id="UP000630923"/>
    </source>
</evidence>
<dbReference type="RefSeq" id="WP_191250298.1">
    <property type="nucleotide sequence ID" value="NZ_BNCI01000001.1"/>
</dbReference>
<feature type="compositionally biased region" description="Basic residues" evidence="1">
    <location>
        <begin position="44"/>
        <end position="56"/>
    </location>
</feature>
<dbReference type="AlphaFoldDB" id="A0A919AM59"/>
<feature type="compositionally biased region" description="Basic and acidic residues" evidence="1">
    <location>
        <begin position="30"/>
        <end position="43"/>
    </location>
</feature>
<name>A0A919AM59_9PROT</name>
<dbReference type="Proteomes" id="UP000630923">
    <property type="component" value="Unassembled WGS sequence"/>
</dbReference>
<comment type="caution">
    <text evidence="2">The sequence shown here is derived from an EMBL/GenBank/DDBJ whole genome shotgun (WGS) entry which is preliminary data.</text>
</comment>
<accession>A0A919AM59</accession>